<dbReference type="EMBL" id="PVXQ01000022">
    <property type="protein sequence ID" value="PRR81944.1"/>
    <property type="molecule type" value="Genomic_DNA"/>
</dbReference>
<name>A0A2T0BDJ5_9CLOT</name>
<comment type="caution">
    <text evidence="1">The sequence shown here is derived from an EMBL/GenBank/DDBJ whole genome shotgun (WGS) entry which is preliminary data.</text>
</comment>
<organism evidence="1 2">
    <name type="scientific">Clostridium vincentii</name>
    <dbReference type="NCBI Taxonomy" id="52704"/>
    <lineage>
        <taxon>Bacteria</taxon>
        <taxon>Bacillati</taxon>
        <taxon>Bacillota</taxon>
        <taxon>Clostridia</taxon>
        <taxon>Eubacteriales</taxon>
        <taxon>Clostridiaceae</taxon>
        <taxon>Clostridium</taxon>
    </lineage>
</organism>
<proteinExistence type="predicted"/>
<accession>A0A2T0BDJ5</accession>
<sequence length="42" mass="5356">MLFYYYNRCTIILSKYMERGIENEEEVFKYIHILFNGSFYMW</sequence>
<protein>
    <submittedName>
        <fullName evidence="1">Uncharacterized protein</fullName>
    </submittedName>
</protein>
<gene>
    <name evidence="1" type="ORF">CLVI_21520</name>
</gene>
<reference evidence="1 2" key="1">
    <citation type="submission" date="2018-03" db="EMBL/GenBank/DDBJ databases">
        <title>Genome sequence of Clostridium vincentii DSM 10228.</title>
        <authorList>
            <person name="Poehlein A."/>
            <person name="Daniel R."/>
        </authorList>
    </citation>
    <scope>NUCLEOTIDE SEQUENCE [LARGE SCALE GENOMIC DNA]</scope>
    <source>
        <strain evidence="1 2">DSM 10228</strain>
    </source>
</reference>
<evidence type="ECO:0000313" key="2">
    <source>
        <dbReference type="Proteomes" id="UP000239471"/>
    </source>
</evidence>
<keyword evidence="2" id="KW-1185">Reference proteome</keyword>
<dbReference type="AlphaFoldDB" id="A0A2T0BDJ5"/>
<dbReference type="Proteomes" id="UP000239471">
    <property type="component" value="Unassembled WGS sequence"/>
</dbReference>
<evidence type="ECO:0000313" key="1">
    <source>
        <dbReference type="EMBL" id="PRR81944.1"/>
    </source>
</evidence>